<evidence type="ECO:0000313" key="4">
    <source>
        <dbReference type="Proteomes" id="UP000791440"/>
    </source>
</evidence>
<evidence type="ECO:0000259" key="2">
    <source>
        <dbReference type="Pfam" id="PF22589"/>
    </source>
</evidence>
<keyword evidence="4" id="KW-1185">Reference proteome</keyword>
<proteinExistence type="predicted"/>
<accession>A0A922CGR9</accession>
<feature type="compositionally biased region" description="Basic and acidic residues" evidence="1">
    <location>
        <begin position="108"/>
        <end position="128"/>
    </location>
</feature>
<dbReference type="PANTHER" id="PTHR35826:SF1">
    <property type="entry name" value="PROTEIN ATP6V1FNB-LIKE"/>
    <property type="match status" value="1"/>
</dbReference>
<reference evidence="3" key="1">
    <citation type="journal article" date="2016" name="Insect Biochem. Mol. Biol.">
        <title>Multifaceted biological insights from a draft genome sequence of the tobacco hornworm moth, Manduca sexta.</title>
        <authorList>
            <person name="Kanost M.R."/>
            <person name="Arrese E.L."/>
            <person name="Cao X."/>
            <person name="Chen Y.R."/>
            <person name="Chellapilla S."/>
            <person name="Goldsmith M.R."/>
            <person name="Grosse-Wilde E."/>
            <person name="Heckel D.G."/>
            <person name="Herndon N."/>
            <person name="Jiang H."/>
            <person name="Papanicolaou A."/>
            <person name="Qu J."/>
            <person name="Soulages J.L."/>
            <person name="Vogel H."/>
            <person name="Walters J."/>
            <person name="Waterhouse R.M."/>
            <person name="Ahn S.J."/>
            <person name="Almeida F.C."/>
            <person name="An C."/>
            <person name="Aqrawi P."/>
            <person name="Bretschneider A."/>
            <person name="Bryant W.B."/>
            <person name="Bucks S."/>
            <person name="Chao H."/>
            <person name="Chevignon G."/>
            <person name="Christen J.M."/>
            <person name="Clarke D.F."/>
            <person name="Dittmer N.T."/>
            <person name="Ferguson L.C.F."/>
            <person name="Garavelou S."/>
            <person name="Gordon K.H.J."/>
            <person name="Gunaratna R.T."/>
            <person name="Han Y."/>
            <person name="Hauser F."/>
            <person name="He Y."/>
            <person name="Heidel-Fischer H."/>
            <person name="Hirsh A."/>
            <person name="Hu Y."/>
            <person name="Jiang H."/>
            <person name="Kalra D."/>
            <person name="Klinner C."/>
            <person name="Konig C."/>
            <person name="Kovar C."/>
            <person name="Kroll A.R."/>
            <person name="Kuwar S.S."/>
            <person name="Lee S.L."/>
            <person name="Lehman R."/>
            <person name="Li K."/>
            <person name="Li Z."/>
            <person name="Liang H."/>
            <person name="Lovelace S."/>
            <person name="Lu Z."/>
            <person name="Mansfield J.H."/>
            <person name="McCulloch K.J."/>
            <person name="Mathew T."/>
            <person name="Morton B."/>
            <person name="Muzny D.M."/>
            <person name="Neunemann D."/>
            <person name="Ongeri F."/>
            <person name="Pauchet Y."/>
            <person name="Pu L.L."/>
            <person name="Pyrousis I."/>
            <person name="Rao X.J."/>
            <person name="Redding A."/>
            <person name="Roesel C."/>
            <person name="Sanchez-Gracia A."/>
            <person name="Schaack S."/>
            <person name="Shukla A."/>
            <person name="Tetreau G."/>
            <person name="Wang Y."/>
            <person name="Xiong G.H."/>
            <person name="Traut W."/>
            <person name="Walsh T.K."/>
            <person name="Worley K.C."/>
            <person name="Wu D."/>
            <person name="Wu W."/>
            <person name="Wu Y.Q."/>
            <person name="Zhang X."/>
            <person name="Zou Z."/>
            <person name="Zucker H."/>
            <person name="Briscoe A.D."/>
            <person name="Burmester T."/>
            <person name="Clem R.J."/>
            <person name="Feyereisen R."/>
            <person name="Grimmelikhuijzen C.J.P."/>
            <person name="Hamodrakas S.J."/>
            <person name="Hansson B.S."/>
            <person name="Huguet E."/>
            <person name="Jermiin L.S."/>
            <person name="Lan Q."/>
            <person name="Lehman H.K."/>
            <person name="Lorenzen M."/>
            <person name="Merzendorfer H."/>
            <person name="Michalopoulos I."/>
            <person name="Morton D.B."/>
            <person name="Muthukrishnan S."/>
            <person name="Oakeshott J.G."/>
            <person name="Palmer W."/>
            <person name="Park Y."/>
            <person name="Passarelli A.L."/>
            <person name="Rozas J."/>
            <person name="Schwartz L.M."/>
            <person name="Smith W."/>
            <person name="Southgate A."/>
            <person name="Vilcinskas A."/>
            <person name="Vogt R."/>
            <person name="Wang P."/>
            <person name="Werren J."/>
            <person name="Yu X.Q."/>
            <person name="Zhou J.J."/>
            <person name="Brown S.J."/>
            <person name="Scherer S.E."/>
            <person name="Richards S."/>
            <person name="Blissard G.W."/>
        </authorList>
    </citation>
    <scope>NUCLEOTIDE SEQUENCE</scope>
</reference>
<dbReference type="PANTHER" id="PTHR35826">
    <property type="entry name" value="PROTEIN ATP6V1FNB-LIKE"/>
    <property type="match status" value="1"/>
</dbReference>
<evidence type="ECO:0000313" key="3">
    <source>
        <dbReference type="EMBL" id="KAG6444963.1"/>
    </source>
</evidence>
<name>A0A922CGR9_MANSE</name>
<feature type="domain" description="Sperm microtubule inner protein 1 C-terminal" evidence="2">
    <location>
        <begin position="108"/>
        <end position="210"/>
    </location>
</feature>
<protein>
    <recommendedName>
        <fullName evidence="2">Sperm microtubule inner protein 1 C-terminal domain-containing protein</fullName>
    </recommendedName>
</protein>
<comment type="caution">
    <text evidence="3">The sequence shown here is derived from an EMBL/GenBank/DDBJ whole genome shotgun (WGS) entry which is preliminary data.</text>
</comment>
<dbReference type="Proteomes" id="UP000791440">
    <property type="component" value="Unassembled WGS sequence"/>
</dbReference>
<dbReference type="AlphaFoldDB" id="A0A922CGR9"/>
<reference evidence="3" key="2">
    <citation type="submission" date="2020-12" db="EMBL/GenBank/DDBJ databases">
        <authorList>
            <person name="Kanost M."/>
        </authorList>
    </citation>
    <scope>NUCLEOTIDE SEQUENCE</scope>
</reference>
<evidence type="ECO:0000256" key="1">
    <source>
        <dbReference type="SAM" id="MobiDB-lite"/>
    </source>
</evidence>
<dbReference type="EMBL" id="JH668314">
    <property type="protein sequence ID" value="KAG6444963.1"/>
    <property type="molecule type" value="Genomic_DNA"/>
</dbReference>
<dbReference type="Pfam" id="PF22589">
    <property type="entry name" value="SPMIP1"/>
    <property type="match status" value="1"/>
</dbReference>
<organism evidence="3 4">
    <name type="scientific">Manduca sexta</name>
    <name type="common">Tobacco hawkmoth</name>
    <name type="synonym">Tobacco hornworm</name>
    <dbReference type="NCBI Taxonomy" id="7130"/>
    <lineage>
        <taxon>Eukaryota</taxon>
        <taxon>Metazoa</taxon>
        <taxon>Ecdysozoa</taxon>
        <taxon>Arthropoda</taxon>
        <taxon>Hexapoda</taxon>
        <taxon>Insecta</taxon>
        <taxon>Pterygota</taxon>
        <taxon>Neoptera</taxon>
        <taxon>Endopterygota</taxon>
        <taxon>Lepidoptera</taxon>
        <taxon>Glossata</taxon>
        <taxon>Ditrysia</taxon>
        <taxon>Bombycoidea</taxon>
        <taxon>Sphingidae</taxon>
        <taxon>Sphinginae</taxon>
        <taxon>Sphingini</taxon>
        <taxon>Manduca</taxon>
    </lineage>
</organism>
<feature type="region of interest" description="Disordered" evidence="1">
    <location>
        <begin position="103"/>
        <end position="128"/>
    </location>
</feature>
<dbReference type="InterPro" id="IPR054323">
    <property type="entry name" value="SPMIP1_C"/>
</dbReference>
<sequence length="226" mass="26364">MPLMDITNPDIIKFLVESYDKTTRLRMKWNNIHGDKLKEAATLHRKEKGYYELDVLKETMIGGMVTIARDHQVAASNRKLKAIIDTTHTNCIEDLKKGYSIPEVGLGDPKDDPRLARPDKDLTRDPIMRPIDPKQRQIIYKDIPTYGRAVYLKSRYKMAPEEKFYFSECSGWDYGWRLGDSYFQRNAPTHGRVWRYTRGVISRTGPHPDPIHYRDGDIPELNKCTY</sequence>
<gene>
    <name evidence="3" type="ORF">O3G_MSEX003606</name>
</gene>